<protein>
    <submittedName>
        <fullName evidence="1">Uncharacterized protein</fullName>
    </submittedName>
</protein>
<keyword evidence="2" id="KW-1185">Reference proteome</keyword>
<evidence type="ECO:0000313" key="1">
    <source>
        <dbReference type="EMBL" id="CAH0025590.1"/>
    </source>
</evidence>
<organism evidence="1 2">
    <name type="scientific">Clonostachys rhizophaga</name>
    <dbReference type="NCBI Taxonomy" id="160324"/>
    <lineage>
        <taxon>Eukaryota</taxon>
        <taxon>Fungi</taxon>
        <taxon>Dikarya</taxon>
        <taxon>Ascomycota</taxon>
        <taxon>Pezizomycotina</taxon>
        <taxon>Sordariomycetes</taxon>
        <taxon>Hypocreomycetidae</taxon>
        <taxon>Hypocreales</taxon>
        <taxon>Bionectriaceae</taxon>
        <taxon>Clonostachys</taxon>
    </lineage>
</organism>
<dbReference type="EMBL" id="CABFNQ020000713">
    <property type="protein sequence ID" value="CAH0025590.1"/>
    <property type="molecule type" value="Genomic_DNA"/>
</dbReference>
<name>A0A9N9VNK2_9HYPO</name>
<gene>
    <name evidence="1" type="ORF">CRHIZ90672A_00016696</name>
</gene>
<evidence type="ECO:0000313" key="2">
    <source>
        <dbReference type="Proteomes" id="UP000696573"/>
    </source>
</evidence>
<reference evidence="1" key="1">
    <citation type="submission" date="2021-10" db="EMBL/GenBank/DDBJ databases">
        <authorList>
            <person name="Piombo E."/>
        </authorList>
    </citation>
    <scope>NUCLEOTIDE SEQUENCE</scope>
</reference>
<proteinExistence type="predicted"/>
<dbReference type="AlphaFoldDB" id="A0A9N9VNK2"/>
<comment type="caution">
    <text evidence="1">The sequence shown here is derived from an EMBL/GenBank/DDBJ whole genome shotgun (WGS) entry which is preliminary data.</text>
</comment>
<dbReference type="Proteomes" id="UP000696573">
    <property type="component" value="Unassembled WGS sequence"/>
</dbReference>
<sequence>MMWPALPDVSGGADEANIFYLSFLCPIVPQTGDQDEARTLLLGYRRNTAASFISEGINDSHMEKLDEYFHSTDIENRFIFYLRASIANKYNQYIFRAVSDEKDSTKTHLMNHWRHICGQDSVSEDSEQANEELSADIADTIITVVRVFIENIIEPIDRSMLYYLSGLFIRVLDDQEAIFKHLRENVDLEISFGLTSGRAKLLEQP</sequence>
<accession>A0A9N9VNK2</accession>